<sequence>MKKSIKYTVLIFNLFFYLCATRVYATENDIKINDNIMNNQYIKLAVELNEKESEYCRFYLESLKGNLDSEKDDDKKLLYNNFYSSYTTINIDGVKHIYGQGKTIQKPIYDEKTKSNISIQSFGDIEVKQILKFVEGFTENHEDMLEINYSIKNKGKKDSKVSLRVMLDLALGNDDKCILNVNNEEFIEEKEVNIKDLSSWSVRSSNEEDIIAYGKIDDKNNYNKIQFANWGRLYDTPWEYSIKSSEVYDDSAVAMVWNEVNLKVNEEKSCSTLYGVKNTLIVKEDEKNNNNNVVDENSNVKENESDTKTGDSNKLVILSILSLISLIIIILLIRKKGGYKLNDK</sequence>
<evidence type="ECO:0000256" key="2">
    <source>
        <dbReference type="SAM" id="Phobius"/>
    </source>
</evidence>
<feature type="chain" id="PRO_5039464448" evidence="3">
    <location>
        <begin position="26"/>
        <end position="344"/>
    </location>
</feature>
<dbReference type="EMBL" id="FQXP01000003">
    <property type="protein sequence ID" value="SHH48948.1"/>
    <property type="molecule type" value="Genomic_DNA"/>
</dbReference>
<dbReference type="STRING" id="1121306.SAMN02745196_00539"/>
<dbReference type="AlphaFoldDB" id="A0A1M5TE16"/>
<evidence type="ECO:0000313" key="5">
    <source>
        <dbReference type="Proteomes" id="UP000184526"/>
    </source>
</evidence>
<keyword evidence="2" id="KW-1133">Transmembrane helix</keyword>
<evidence type="ECO:0000256" key="3">
    <source>
        <dbReference type="SAM" id="SignalP"/>
    </source>
</evidence>
<feature type="signal peptide" evidence="3">
    <location>
        <begin position="1"/>
        <end position="25"/>
    </location>
</feature>
<keyword evidence="2" id="KW-0812">Transmembrane</keyword>
<keyword evidence="5" id="KW-1185">Reference proteome</keyword>
<feature type="compositionally biased region" description="Basic and acidic residues" evidence="1">
    <location>
        <begin position="298"/>
        <end position="309"/>
    </location>
</feature>
<protein>
    <submittedName>
        <fullName evidence="4">Uncharacterized protein</fullName>
    </submittedName>
</protein>
<dbReference type="RefSeq" id="WP_072829784.1">
    <property type="nucleotide sequence ID" value="NZ_FQXP01000003.1"/>
</dbReference>
<feature type="transmembrane region" description="Helical" evidence="2">
    <location>
        <begin position="315"/>
        <end position="333"/>
    </location>
</feature>
<name>A0A1M5TE16_9CLOT</name>
<proteinExistence type="predicted"/>
<organism evidence="4 5">
    <name type="scientific">Clostridium collagenovorans DSM 3089</name>
    <dbReference type="NCBI Taxonomy" id="1121306"/>
    <lineage>
        <taxon>Bacteria</taxon>
        <taxon>Bacillati</taxon>
        <taxon>Bacillota</taxon>
        <taxon>Clostridia</taxon>
        <taxon>Eubacteriales</taxon>
        <taxon>Clostridiaceae</taxon>
        <taxon>Clostridium</taxon>
    </lineage>
</organism>
<evidence type="ECO:0000313" key="4">
    <source>
        <dbReference type="EMBL" id="SHH48948.1"/>
    </source>
</evidence>
<keyword evidence="2" id="KW-0472">Membrane</keyword>
<keyword evidence="3" id="KW-0732">Signal</keyword>
<reference evidence="4 5" key="1">
    <citation type="submission" date="2016-11" db="EMBL/GenBank/DDBJ databases">
        <authorList>
            <person name="Jaros S."/>
            <person name="Januszkiewicz K."/>
            <person name="Wedrychowicz H."/>
        </authorList>
    </citation>
    <scope>NUCLEOTIDE SEQUENCE [LARGE SCALE GENOMIC DNA]</scope>
    <source>
        <strain evidence="4 5">DSM 3089</strain>
    </source>
</reference>
<gene>
    <name evidence="4" type="ORF">SAMN02745196_00539</name>
</gene>
<evidence type="ECO:0000256" key="1">
    <source>
        <dbReference type="SAM" id="MobiDB-lite"/>
    </source>
</evidence>
<feature type="region of interest" description="Disordered" evidence="1">
    <location>
        <begin position="288"/>
        <end position="309"/>
    </location>
</feature>
<dbReference type="Proteomes" id="UP000184526">
    <property type="component" value="Unassembled WGS sequence"/>
</dbReference>
<dbReference type="OrthoDB" id="1829213at2"/>
<accession>A0A1M5TE16</accession>